<keyword evidence="2 4" id="KW-0012">Acyltransferase</keyword>
<evidence type="ECO:0000256" key="1">
    <source>
        <dbReference type="ARBA" id="ARBA00022679"/>
    </source>
</evidence>
<proteinExistence type="predicted"/>
<dbReference type="SMART" id="SM00563">
    <property type="entry name" value="PlsC"/>
    <property type="match status" value="1"/>
</dbReference>
<dbReference type="RefSeq" id="WP_213237694.1">
    <property type="nucleotide sequence ID" value="NZ_JAHBCL010000026.1"/>
</dbReference>
<keyword evidence="1" id="KW-0808">Transferase</keyword>
<dbReference type="PANTHER" id="PTHR10434">
    <property type="entry name" value="1-ACYL-SN-GLYCEROL-3-PHOSPHATE ACYLTRANSFERASE"/>
    <property type="match status" value="1"/>
</dbReference>
<dbReference type="Pfam" id="PF01553">
    <property type="entry name" value="Acyltransferase"/>
    <property type="match status" value="1"/>
</dbReference>
<evidence type="ECO:0000256" key="2">
    <source>
        <dbReference type="ARBA" id="ARBA00023315"/>
    </source>
</evidence>
<keyword evidence="5" id="KW-1185">Reference proteome</keyword>
<evidence type="ECO:0000313" key="5">
    <source>
        <dbReference type="Proteomes" id="UP000746471"/>
    </source>
</evidence>
<evidence type="ECO:0000259" key="3">
    <source>
        <dbReference type="SMART" id="SM00563"/>
    </source>
</evidence>
<dbReference type="CDD" id="cd07989">
    <property type="entry name" value="LPLAT_AGPAT-like"/>
    <property type="match status" value="1"/>
</dbReference>
<gene>
    <name evidence="4" type="ORF">KHM83_14210</name>
</gene>
<organism evidence="4 5">
    <name type="scientific">Fusibacter paucivorans</name>
    <dbReference type="NCBI Taxonomy" id="76009"/>
    <lineage>
        <taxon>Bacteria</taxon>
        <taxon>Bacillati</taxon>
        <taxon>Bacillota</taxon>
        <taxon>Clostridia</taxon>
        <taxon>Eubacteriales</taxon>
        <taxon>Eubacteriales Family XII. Incertae Sedis</taxon>
        <taxon>Fusibacter</taxon>
    </lineage>
</organism>
<comment type="caution">
    <text evidence="4">The sequence shown here is derived from an EMBL/GenBank/DDBJ whole genome shotgun (WGS) entry which is preliminary data.</text>
</comment>
<evidence type="ECO:0000313" key="4">
    <source>
        <dbReference type="EMBL" id="MBS7527834.1"/>
    </source>
</evidence>
<dbReference type="InterPro" id="IPR002123">
    <property type="entry name" value="Plipid/glycerol_acylTrfase"/>
</dbReference>
<accession>A0ABS5PRQ1</accession>
<name>A0ABS5PRQ1_9FIRM</name>
<feature type="domain" description="Phospholipid/glycerol acyltransferase" evidence="3">
    <location>
        <begin position="43"/>
        <end position="156"/>
    </location>
</feature>
<sequence length="382" mass="43859">MRTYKKPNFIISWIILRVLAVVMKRKSKMTSNTEAIKGLKPPYLVLANHLNNWDPLYINAVVPEPISFIAGERIFAKHRCFRKLLEYVGTIPIVKSETDLTAARKVMRAKKAGRVICIFPEGNRSWDGIYRHPVDSTAKLIKLLRIPVVTVQIKGSLLSQPRWSRTFRRGPVELDFKVLFQASEIEGLETNAILEKMNTALSHDEYAWVESHGFQYKGKKLAEGMESFLYICDHCGAEGSISTSDDLVTCERCGTSYRYNLHGLLEGRDRIISPRIWNERQRARLKRRLKNGRVVKGVGMVTILDASRNVHDRMHGELTFGINGFTVNTLNIPLAELHGVNVQKGTQFEFRYDEHIYVIEFDRQGDSVFKWHEAYLIMKGAY</sequence>
<dbReference type="GO" id="GO:0016746">
    <property type="term" value="F:acyltransferase activity"/>
    <property type="evidence" value="ECO:0007669"/>
    <property type="project" value="UniProtKB-KW"/>
</dbReference>
<dbReference type="Proteomes" id="UP000746471">
    <property type="component" value="Unassembled WGS sequence"/>
</dbReference>
<dbReference type="EMBL" id="JAHBCL010000026">
    <property type="protein sequence ID" value="MBS7527834.1"/>
    <property type="molecule type" value="Genomic_DNA"/>
</dbReference>
<protein>
    <submittedName>
        <fullName evidence="4">1-acyl-sn-glycerol-3-phosphate acyltransferase</fullName>
    </submittedName>
</protein>
<reference evidence="4 5" key="1">
    <citation type="submission" date="2021-05" db="EMBL/GenBank/DDBJ databases">
        <title>Fusibacter ferrireducens sp. nov., an anaerobic, sulfur- and Fe-reducing bacterium isolated from the mangrove sediment.</title>
        <authorList>
            <person name="Qiu D."/>
        </authorList>
    </citation>
    <scope>NUCLEOTIDE SEQUENCE [LARGE SCALE GENOMIC DNA]</scope>
    <source>
        <strain evidence="4 5">DSM 12116</strain>
    </source>
</reference>
<dbReference type="PANTHER" id="PTHR10434:SF40">
    <property type="entry name" value="1-ACYL-SN-GLYCEROL-3-PHOSPHATE ACYLTRANSFERASE"/>
    <property type="match status" value="1"/>
</dbReference>
<dbReference type="SUPFAM" id="SSF69593">
    <property type="entry name" value="Glycerol-3-phosphate (1)-acyltransferase"/>
    <property type="match status" value="1"/>
</dbReference>